<protein>
    <recommendedName>
        <fullName evidence="10">Mevalonate kinase</fullName>
        <shortName evidence="10">MK</shortName>
        <ecNumber evidence="10">2.7.1.36</ecNumber>
    </recommendedName>
</protein>
<comment type="pathway">
    <text evidence="9 10">Isoprenoid biosynthesis; isopentenyl diphosphate biosynthesis via mevalonate pathway; isopentenyl diphosphate from (R)-mevalonate: step 1/3.</text>
</comment>
<dbReference type="Gene3D" id="3.30.70.890">
    <property type="entry name" value="GHMP kinase, C-terminal domain"/>
    <property type="match status" value="1"/>
</dbReference>
<sequence length="339" mass="36460">MRKMRSSAALAVAEACGKVILAGEHAVVYGVPAIALPVWGKQAKAALYEGEVSNSSDLKITLPDLHEEFSLSEVKSGHRHAWILETLEVAAQYLKVPTEHSYGLGGKELSVTSTIPVAAGLGSGAAVATVLARVYANYFNLSPSPSEISNIVYEVEKLHHGTPSGVDNTVIAHGQPVYFVRDVCTKVLKVGAPFSLVIADTGVRSETKIAVGDVRKCYEKDPATYQGYFNEVRDIVDSIRDMIEKGQGNEIGPLMIDNQRLLEKIGVSSPELELFVEGALEAGASGAKLCGAGRGGNMAALVKDEETGERVRSIVLTVMFEWIRLLRFNFLVFTIGLNV</sequence>
<accession>A0A7S3DH46</accession>
<dbReference type="UniPathway" id="UPA00057">
    <property type="reaction ID" value="UER00098"/>
</dbReference>
<evidence type="ECO:0000256" key="6">
    <source>
        <dbReference type="ARBA" id="ARBA00022840"/>
    </source>
</evidence>
<dbReference type="EMBL" id="HBIB01029765">
    <property type="protein sequence ID" value="CAE0257058.1"/>
    <property type="molecule type" value="Transcribed_RNA"/>
</dbReference>
<dbReference type="GO" id="GO:0004496">
    <property type="term" value="F:mevalonate kinase activity"/>
    <property type="evidence" value="ECO:0007669"/>
    <property type="project" value="UniProtKB-EC"/>
</dbReference>
<dbReference type="PANTHER" id="PTHR43290:SF2">
    <property type="entry name" value="MEVALONATE KINASE"/>
    <property type="match status" value="1"/>
</dbReference>
<keyword evidence="10" id="KW-0752">Steroid biosynthesis</keyword>
<name>A0A7S3DH46_9EUKA</name>
<dbReference type="GO" id="GO:0019287">
    <property type="term" value="P:isopentenyl diphosphate biosynthetic process, mevalonate pathway"/>
    <property type="evidence" value="ECO:0007669"/>
    <property type="project" value="UniProtKB-UniPathway"/>
</dbReference>
<keyword evidence="4 10" id="KW-0547">Nucleotide-binding</keyword>
<evidence type="ECO:0000256" key="2">
    <source>
        <dbReference type="ARBA" id="ARBA00022516"/>
    </source>
</evidence>
<dbReference type="Gene3D" id="3.30.230.10">
    <property type="match status" value="1"/>
</dbReference>
<evidence type="ECO:0000259" key="11">
    <source>
        <dbReference type="Pfam" id="PF00288"/>
    </source>
</evidence>
<dbReference type="InterPro" id="IPR014721">
    <property type="entry name" value="Ribsml_uS5_D2-typ_fold_subgr"/>
</dbReference>
<evidence type="ECO:0000256" key="10">
    <source>
        <dbReference type="RuleBase" id="RU363087"/>
    </source>
</evidence>
<evidence type="ECO:0000256" key="8">
    <source>
        <dbReference type="ARBA" id="ARBA00023098"/>
    </source>
</evidence>
<evidence type="ECO:0000256" key="5">
    <source>
        <dbReference type="ARBA" id="ARBA00022777"/>
    </source>
</evidence>
<evidence type="ECO:0000259" key="12">
    <source>
        <dbReference type="Pfam" id="PF08544"/>
    </source>
</evidence>
<comment type="catalytic activity">
    <reaction evidence="10">
        <text>(R)-mevalonate + ATP = (R)-5-phosphomevalonate + ADP + H(+)</text>
        <dbReference type="Rhea" id="RHEA:17065"/>
        <dbReference type="ChEBI" id="CHEBI:15378"/>
        <dbReference type="ChEBI" id="CHEBI:30616"/>
        <dbReference type="ChEBI" id="CHEBI:36464"/>
        <dbReference type="ChEBI" id="CHEBI:58146"/>
        <dbReference type="ChEBI" id="CHEBI:456216"/>
        <dbReference type="EC" id="2.7.1.36"/>
    </reaction>
</comment>
<keyword evidence="7" id="KW-0460">Magnesium</keyword>
<dbReference type="SUPFAM" id="SSF54211">
    <property type="entry name" value="Ribosomal protein S5 domain 2-like"/>
    <property type="match status" value="1"/>
</dbReference>
<keyword evidence="2 10" id="KW-0444">Lipid biosynthesis</keyword>
<keyword evidence="5 10" id="KW-0418">Kinase</keyword>
<gene>
    <name evidence="13" type="ORF">PBIL07802_LOCUS19316</name>
</gene>
<dbReference type="InterPro" id="IPR020568">
    <property type="entry name" value="Ribosomal_Su5_D2-typ_SF"/>
</dbReference>
<dbReference type="GO" id="GO:0005524">
    <property type="term" value="F:ATP binding"/>
    <property type="evidence" value="ECO:0007669"/>
    <property type="project" value="UniProtKB-KW"/>
</dbReference>
<organism evidence="13">
    <name type="scientific">Palpitomonas bilix</name>
    <dbReference type="NCBI Taxonomy" id="652834"/>
    <lineage>
        <taxon>Eukaryota</taxon>
        <taxon>Eukaryota incertae sedis</taxon>
    </lineage>
</organism>
<keyword evidence="6 10" id="KW-0067">ATP-binding</keyword>
<dbReference type="PANTHER" id="PTHR43290">
    <property type="entry name" value="MEVALONATE KINASE"/>
    <property type="match status" value="1"/>
</dbReference>
<dbReference type="EC" id="2.7.1.36" evidence="10"/>
<dbReference type="InterPro" id="IPR013750">
    <property type="entry name" value="GHMP_kinase_C_dom"/>
</dbReference>
<dbReference type="NCBIfam" id="TIGR00549">
    <property type="entry name" value="mevalon_kin"/>
    <property type="match status" value="1"/>
</dbReference>
<dbReference type="InterPro" id="IPR006205">
    <property type="entry name" value="Mev_gal_kin"/>
</dbReference>
<dbReference type="GO" id="GO:0016126">
    <property type="term" value="P:sterol biosynthetic process"/>
    <property type="evidence" value="ECO:0007669"/>
    <property type="project" value="UniProtKB-KW"/>
</dbReference>
<keyword evidence="10" id="KW-0753">Steroid metabolism</keyword>
<keyword evidence="10" id="KW-1207">Sterol metabolism</keyword>
<dbReference type="SUPFAM" id="SSF55060">
    <property type="entry name" value="GHMP Kinase, C-terminal domain"/>
    <property type="match status" value="1"/>
</dbReference>
<evidence type="ECO:0000256" key="7">
    <source>
        <dbReference type="ARBA" id="ARBA00022842"/>
    </source>
</evidence>
<keyword evidence="3 10" id="KW-0808">Transferase</keyword>
<feature type="domain" description="GHMP kinase N-terminal" evidence="11">
    <location>
        <begin position="101"/>
        <end position="172"/>
    </location>
</feature>
<comment type="subcellular location">
    <subcellularLocation>
        <location evidence="10">Cytoplasm</location>
    </subcellularLocation>
</comment>
<reference evidence="13" key="1">
    <citation type="submission" date="2021-01" db="EMBL/GenBank/DDBJ databases">
        <authorList>
            <person name="Corre E."/>
            <person name="Pelletier E."/>
            <person name="Niang G."/>
            <person name="Scheremetjew M."/>
            <person name="Finn R."/>
            <person name="Kale V."/>
            <person name="Holt S."/>
            <person name="Cochrane G."/>
            <person name="Meng A."/>
            <person name="Brown T."/>
            <person name="Cohen L."/>
        </authorList>
    </citation>
    <scope>NUCLEOTIDE SEQUENCE</scope>
    <source>
        <strain evidence="13">NIES-2562</strain>
    </source>
</reference>
<evidence type="ECO:0000256" key="4">
    <source>
        <dbReference type="ARBA" id="ARBA00022741"/>
    </source>
</evidence>
<evidence type="ECO:0000313" key="13">
    <source>
        <dbReference type="EMBL" id="CAE0257058.1"/>
    </source>
</evidence>
<evidence type="ECO:0000256" key="9">
    <source>
        <dbReference type="ARBA" id="ARBA00029438"/>
    </source>
</evidence>
<dbReference type="InterPro" id="IPR006204">
    <property type="entry name" value="GHMP_kinase_N_dom"/>
</dbReference>
<comment type="similarity">
    <text evidence="10">Belongs to the GHMP kinase family. Mevalonate kinase subfamily.</text>
</comment>
<evidence type="ECO:0000256" key="3">
    <source>
        <dbReference type="ARBA" id="ARBA00022679"/>
    </source>
</evidence>
<feature type="domain" description="GHMP kinase C-terminal" evidence="12">
    <location>
        <begin position="243"/>
        <end position="315"/>
    </location>
</feature>
<dbReference type="PRINTS" id="PR00959">
    <property type="entry name" value="MEVGALKINASE"/>
</dbReference>
<dbReference type="Pfam" id="PF08544">
    <property type="entry name" value="GHMP_kinases_C"/>
    <property type="match status" value="1"/>
</dbReference>
<dbReference type="GO" id="GO:0005829">
    <property type="term" value="C:cytosol"/>
    <property type="evidence" value="ECO:0007669"/>
    <property type="project" value="TreeGrafter"/>
</dbReference>
<evidence type="ECO:0000256" key="1">
    <source>
        <dbReference type="ARBA" id="ARBA00022490"/>
    </source>
</evidence>
<keyword evidence="1 10" id="KW-0963">Cytoplasm</keyword>
<keyword evidence="8 10" id="KW-0443">Lipid metabolism</keyword>
<dbReference type="Pfam" id="PF00288">
    <property type="entry name" value="GHMP_kinases_N"/>
    <property type="match status" value="1"/>
</dbReference>
<proteinExistence type="inferred from homology"/>
<dbReference type="InterPro" id="IPR036554">
    <property type="entry name" value="GHMP_kinase_C_sf"/>
</dbReference>
<dbReference type="AlphaFoldDB" id="A0A7S3DH46"/>
<keyword evidence="10" id="KW-0756">Sterol biosynthesis</keyword>